<evidence type="ECO:0000313" key="1">
    <source>
        <dbReference type="EMBL" id="OXA83070.1"/>
    </source>
</evidence>
<comment type="caution">
    <text evidence="1">The sequence shown here is derived from an EMBL/GenBank/DDBJ whole genome shotgun (WGS) entry which is preliminary data.</text>
</comment>
<evidence type="ECO:0000313" key="2">
    <source>
        <dbReference type="Proteomes" id="UP000198345"/>
    </source>
</evidence>
<name>A0A226GNU5_9FLAO</name>
<organism evidence="1 2">
    <name type="scientific">Flavobacterium hercynium</name>
    <dbReference type="NCBI Taxonomy" id="387094"/>
    <lineage>
        <taxon>Bacteria</taxon>
        <taxon>Pseudomonadati</taxon>
        <taxon>Bacteroidota</taxon>
        <taxon>Flavobacteriia</taxon>
        <taxon>Flavobacteriales</taxon>
        <taxon>Flavobacteriaceae</taxon>
        <taxon>Flavobacterium</taxon>
    </lineage>
</organism>
<protein>
    <recommendedName>
        <fullName evidence="3">Trimeric autotransporter adhesin YadA-like stalk domain-containing protein</fullName>
    </recommendedName>
</protein>
<dbReference type="Proteomes" id="UP000198345">
    <property type="component" value="Unassembled WGS sequence"/>
</dbReference>
<accession>A0A226GNU5</accession>
<dbReference type="EMBL" id="MUGW01000094">
    <property type="protein sequence ID" value="OXA83070.1"/>
    <property type="molecule type" value="Genomic_DNA"/>
</dbReference>
<proteinExistence type="predicted"/>
<dbReference type="AlphaFoldDB" id="A0A226GNU5"/>
<keyword evidence="2" id="KW-1185">Reference proteome</keyword>
<feature type="non-terminal residue" evidence="1">
    <location>
        <position position="315"/>
    </location>
</feature>
<sequence length="315" mass="31973">MGIAFVGHAQVGIGTSVPNASAQLDVVSTDKGMLIPRVALKSTTDNTTIANGNVNGLIVFNTQTRADVVPGFYYWSANKWNKIIVSEELQNIIVPTTNNLSLSGKELISDVNGVVDNVDLTPILQAATTNRLTLNGNNLTSNVNGVTSTSTTVGTVANSLVGTNIATIVNGVIGTPVDLTPALSAATTHNLNLAGNTLTSDVNGIVRTSPTVSSVDNSLNGANLTTIVNGVTGNAVDLTPALASATTNILTLNGKDLTSDVNGVTSLVDLTPALASATTVANTLNGKELTTTVNGVTGNIVDLTPALGAATTNNL</sequence>
<evidence type="ECO:0008006" key="3">
    <source>
        <dbReference type="Google" id="ProtNLM"/>
    </source>
</evidence>
<gene>
    <name evidence="1" type="ORF">B0A66_22590</name>
</gene>
<reference evidence="1 2" key="1">
    <citation type="submission" date="2016-11" db="EMBL/GenBank/DDBJ databases">
        <title>Whole genomes of Flavobacteriaceae.</title>
        <authorList>
            <person name="Stine C."/>
            <person name="Li C."/>
            <person name="Tadesse D."/>
        </authorList>
    </citation>
    <scope>NUCLEOTIDE SEQUENCE [LARGE SCALE GENOMIC DNA]</scope>
    <source>
        <strain evidence="1 2">DSM 18292</strain>
    </source>
</reference>